<accession>A0AAP0J024</accession>
<evidence type="ECO:0000256" key="1">
    <source>
        <dbReference type="SAM" id="MobiDB-lite"/>
    </source>
</evidence>
<organism evidence="2 3">
    <name type="scientific">Stephania japonica</name>
    <dbReference type="NCBI Taxonomy" id="461633"/>
    <lineage>
        <taxon>Eukaryota</taxon>
        <taxon>Viridiplantae</taxon>
        <taxon>Streptophyta</taxon>
        <taxon>Embryophyta</taxon>
        <taxon>Tracheophyta</taxon>
        <taxon>Spermatophyta</taxon>
        <taxon>Magnoliopsida</taxon>
        <taxon>Ranunculales</taxon>
        <taxon>Menispermaceae</taxon>
        <taxon>Menispermoideae</taxon>
        <taxon>Cissampelideae</taxon>
        <taxon>Stephania</taxon>
    </lineage>
</organism>
<evidence type="ECO:0000313" key="2">
    <source>
        <dbReference type="EMBL" id="KAK9123661.1"/>
    </source>
</evidence>
<proteinExistence type="predicted"/>
<dbReference type="Proteomes" id="UP001417504">
    <property type="component" value="Unassembled WGS sequence"/>
</dbReference>
<keyword evidence="3" id="KW-1185">Reference proteome</keyword>
<protein>
    <submittedName>
        <fullName evidence="2">Uncharacterized protein</fullName>
    </submittedName>
</protein>
<sequence>MLMESLREHNERRSRLLLLFHPVALSAAPSTPFAAPSAPGVCGKRKARTTSYRKAKMQTGEGVHGRRPVRDNVEDEASYIPVGSRSRGSANGDEACRAVMEETTTSQP</sequence>
<dbReference type="EMBL" id="JBBNAE010000005">
    <property type="protein sequence ID" value="KAK9123661.1"/>
    <property type="molecule type" value="Genomic_DNA"/>
</dbReference>
<gene>
    <name evidence="2" type="ORF">Sjap_013263</name>
</gene>
<name>A0AAP0J024_9MAGN</name>
<evidence type="ECO:0000313" key="3">
    <source>
        <dbReference type="Proteomes" id="UP001417504"/>
    </source>
</evidence>
<reference evidence="2 3" key="1">
    <citation type="submission" date="2024-01" db="EMBL/GenBank/DDBJ databases">
        <title>Genome assemblies of Stephania.</title>
        <authorList>
            <person name="Yang L."/>
        </authorList>
    </citation>
    <scope>NUCLEOTIDE SEQUENCE [LARGE SCALE GENOMIC DNA]</scope>
    <source>
        <strain evidence="2">QJT</strain>
        <tissue evidence="2">Leaf</tissue>
    </source>
</reference>
<feature type="region of interest" description="Disordered" evidence="1">
    <location>
        <begin position="51"/>
        <end position="108"/>
    </location>
</feature>
<comment type="caution">
    <text evidence="2">The sequence shown here is derived from an EMBL/GenBank/DDBJ whole genome shotgun (WGS) entry which is preliminary data.</text>
</comment>
<dbReference type="AlphaFoldDB" id="A0AAP0J024"/>